<name>F0RY60_SPHGB</name>
<comment type="subcellular location">
    <subcellularLocation>
        <location evidence="1 7">Cell membrane</location>
        <topology evidence="1 7">Multi-pass membrane protein</topology>
    </subcellularLocation>
</comment>
<gene>
    <name evidence="9" type="ordered locus">SpiBuddy_0732</name>
</gene>
<evidence type="ECO:0000313" key="9">
    <source>
        <dbReference type="EMBL" id="ADY12559.1"/>
    </source>
</evidence>
<dbReference type="Gene3D" id="1.10.3720.10">
    <property type="entry name" value="MetI-like"/>
    <property type="match status" value="1"/>
</dbReference>
<feature type="transmembrane region" description="Helical" evidence="7">
    <location>
        <begin position="188"/>
        <end position="210"/>
    </location>
</feature>
<comment type="similarity">
    <text evidence="7">Belongs to the binding-protein-dependent transport system permease family.</text>
</comment>
<dbReference type="SUPFAM" id="SSF161098">
    <property type="entry name" value="MetI-like"/>
    <property type="match status" value="1"/>
</dbReference>
<evidence type="ECO:0000313" key="10">
    <source>
        <dbReference type="Proteomes" id="UP000008466"/>
    </source>
</evidence>
<dbReference type="AlphaFoldDB" id="F0RY60"/>
<dbReference type="Proteomes" id="UP000008466">
    <property type="component" value="Chromosome"/>
</dbReference>
<accession>F0RY60</accession>
<evidence type="ECO:0000256" key="1">
    <source>
        <dbReference type="ARBA" id="ARBA00004651"/>
    </source>
</evidence>
<proteinExistence type="inferred from homology"/>
<dbReference type="GO" id="GO:0005886">
    <property type="term" value="C:plasma membrane"/>
    <property type="evidence" value="ECO:0007669"/>
    <property type="project" value="UniProtKB-SubCell"/>
</dbReference>
<feature type="transmembrane region" description="Helical" evidence="7">
    <location>
        <begin position="146"/>
        <end position="167"/>
    </location>
</feature>
<feature type="transmembrane region" description="Helical" evidence="7">
    <location>
        <begin position="248"/>
        <end position="267"/>
    </location>
</feature>
<evidence type="ECO:0000256" key="4">
    <source>
        <dbReference type="ARBA" id="ARBA00022692"/>
    </source>
</evidence>
<dbReference type="InterPro" id="IPR000515">
    <property type="entry name" value="MetI-like"/>
</dbReference>
<sequence>MNRKPHTQAKTIAKHVLLIALCLIYLVPLYSLALASFRPGRDLLRYGITLQTLIPTDLNLENFKGLFNIRDGIYFTWYGNSLFIMLIQTMLALFFSSFVAYGLSVYRFKGRKFVTTLVIFLMLVPMQILILPLYKLMITVKLMDHFLGVFLPMIVSPFAIFFFKQYIEGLPHDLIDAGRVDGLNEYSIFFRIIVPIMPPAFSAMAIFMSMQSWNNFLWPLIVLRSGNKFTLPIGLNTLLTPYGNNYDLLIMGSLAATLPIIVVFIFFQRYFIAGLTSGGVKG</sequence>
<dbReference type="CDD" id="cd06261">
    <property type="entry name" value="TM_PBP2"/>
    <property type="match status" value="1"/>
</dbReference>
<dbReference type="GO" id="GO:0055085">
    <property type="term" value="P:transmembrane transport"/>
    <property type="evidence" value="ECO:0007669"/>
    <property type="project" value="InterPro"/>
</dbReference>
<dbReference type="PROSITE" id="PS50928">
    <property type="entry name" value="ABC_TM1"/>
    <property type="match status" value="1"/>
</dbReference>
<evidence type="ECO:0000256" key="6">
    <source>
        <dbReference type="ARBA" id="ARBA00023136"/>
    </source>
</evidence>
<keyword evidence="10" id="KW-1185">Reference proteome</keyword>
<feature type="transmembrane region" description="Helical" evidence="7">
    <location>
        <begin position="12"/>
        <end position="37"/>
    </location>
</feature>
<dbReference type="HOGENOM" id="CLU_016047_1_1_12"/>
<dbReference type="OrthoDB" id="9773467at2"/>
<feature type="transmembrane region" description="Helical" evidence="7">
    <location>
        <begin position="82"/>
        <end position="101"/>
    </location>
</feature>
<keyword evidence="6 7" id="KW-0472">Membrane</keyword>
<feature type="transmembrane region" description="Helical" evidence="7">
    <location>
        <begin position="113"/>
        <end position="134"/>
    </location>
</feature>
<dbReference type="RefSeq" id="WP_013606412.1">
    <property type="nucleotide sequence ID" value="NC_015152.1"/>
</dbReference>
<keyword evidence="4 7" id="KW-0812">Transmembrane</keyword>
<dbReference type="Pfam" id="PF00528">
    <property type="entry name" value="BPD_transp_1"/>
    <property type="match status" value="1"/>
</dbReference>
<reference evidence="10" key="1">
    <citation type="submission" date="2011-02" db="EMBL/GenBank/DDBJ databases">
        <title>Complete sequence of Spirochaeta sp. Buddy.</title>
        <authorList>
            <person name="Lucas S."/>
            <person name="Copeland A."/>
            <person name="Lapidus A."/>
            <person name="Cheng J.-F."/>
            <person name="Goodwin L."/>
            <person name="Pitluck S."/>
            <person name="Zeytun A."/>
            <person name="Detter J.C."/>
            <person name="Han C."/>
            <person name="Tapia R."/>
            <person name="Land M."/>
            <person name="Hauser L."/>
            <person name="Kyrpides N."/>
            <person name="Ivanova N."/>
            <person name="Mikhailova N."/>
            <person name="Pagani I."/>
            <person name="Ritalahti K.M."/>
            <person name="Loeffler F.E."/>
            <person name="Woyke T."/>
        </authorList>
    </citation>
    <scope>NUCLEOTIDE SEQUENCE [LARGE SCALE GENOMIC DNA]</scope>
    <source>
        <strain evidence="10">ATCC BAA-1886 / DSM 22777 / Buddy</strain>
    </source>
</reference>
<keyword evidence="2 7" id="KW-0813">Transport</keyword>
<protein>
    <submittedName>
        <fullName evidence="9">ABC-type transporter, integral membrane subunit</fullName>
    </submittedName>
</protein>
<keyword evidence="3" id="KW-1003">Cell membrane</keyword>
<evidence type="ECO:0000256" key="7">
    <source>
        <dbReference type="RuleBase" id="RU363032"/>
    </source>
</evidence>
<evidence type="ECO:0000256" key="5">
    <source>
        <dbReference type="ARBA" id="ARBA00022989"/>
    </source>
</evidence>
<dbReference type="PANTHER" id="PTHR43744:SF2">
    <property type="entry name" value="ARABINOOLIGOSACCHARIDES TRANSPORT SYSTEM PERMEASE PROTEIN ARAQ"/>
    <property type="match status" value="1"/>
</dbReference>
<dbReference type="PANTHER" id="PTHR43744">
    <property type="entry name" value="ABC TRANSPORTER PERMEASE PROTEIN MG189-RELATED-RELATED"/>
    <property type="match status" value="1"/>
</dbReference>
<dbReference type="InterPro" id="IPR035906">
    <property type="entry name" value="MetI-like_sf"/>
</dbReference>
<dbReference type="KEGG" id="sbu:SpiBuddy_0732"/>
<evidence type="ECO:0000256" key="3">
    <source>
        <dbReference type="ARBA" id="ARBA00022475"/>
    </source>
</evidence>
<dbReference type="STRING" id="158189.SpiBuddy_0732"/>
<organism evidence="9 10">
    <name type="scientific">Sphaerochaeta globosa (strain ATCC BAA-1886 / DSM 22777 / Buddy)</name>
    <name type="common">Spirochaeta sp. (strain Buddy)</name>
    <dbReference type="NCBI Taxonomy" id="158189"/>
    <lineage>
        <taxon>Bacteria</taxon>
        <taxon>Pseudomonadati</taxon>
        <taxon>Spirochaetota</taxon>
        <taxon>Spirochaetia</taxon>
        <taxon>Spirochaetales</taxon>
        <taxon>Sphaerochaetaceae</taxon>
        <taxon>Sphaerochaeta</taxon>
    </lineage>
</organism>
<keyword evidence="5 7" id="KW-1133">Transmembrane helix</keyword>
<dbReference type="eggNOG" id="COG0395">
    <property type="taxonomic scope" value="Bacteria"/>
</dbReference>
<dbReference type="EMBL" id="CP002541">
    <property type="protein sequence ID" value="ADY12559.1"/>
    <property type="molecule type" value="Genomic_DNA"/>
</dbReference>
<evidence type="ECO:0000256" key="2">
    <source>
        <dbReference type="ARBA" id="ARBA00022448"/>
    </source>
</evidence>
<feature type="domain" description="ABC transmembrane type-1" evidence="8">
    <location>
        <begin position="78"/>
        <end position="267"/>
    </location>
</feature>
<evidence type="ECO:0000259" key="8">
    <source>
        <dbReference type="PROSITE" id="PS50928"/>
    </source>
</evidence>